<feature type="compositionally biased region" description="Polar residues" evidence="1">
    <location>
        <begin position="16"/>
        <end position="39"/>
    </location>
</feature>
<evidence type="ECO:0000256" key="1">
    <source>
        <dbReference type="SAM" id="MobiDB-lite"/>
    </source>
</evidence>
<keyword evidence="3" id="KW-1185">Reference proteome</keyword>
<organism evidence="2 3">
    <name type="scientific">Centaurea solstitialis</name>
    <name type="common">yellow star-thistle</name>
    <dbReference type="NCBI Taxonomy" id="347529"/>
    <lineage>
        <taxon>Eukaryota</taxon>
        <taxon>Viridiplantae</taxon>
        <taxon>Streptophyta</taxon>
        <taxon>Embryophyta</taxon>
        <taxon>Tracheophyta</taxon>
        <taxon>Spermatophyta</taxon>
        <taxon>Magnoliopsida</taxon>
        <taxon>eudicotyledons</taxon>
        <taxon>Gunneridae</taxon>
        <taxon>Pentapetalae</taxon>
        <taxon>asterids</taxon>
        <taxon>campanulids</taxon>
        <taxon>Asterales</taxon>
        <taxon>Asteraceae</taxon>
        <taxon>Carduoideae</taxon>
        <taxon>Cardueae</taxon>
        <taxon>Centaureinae</taxon>
        <taxon>Centaurea</taxon>
    </lineage>
</organism>
<dbReference type="AlphaFoldDB" id="A0AA38WIN3"/>
<reference evidence="2" key="1">
    <citation type="submission" date="2023-03" db="EMBL/GenBank/DDBJ databases">
        <title>Chromosome-scale reference genome and RAD-based genetic map of yellow starthistle (Centaurea solstitialis) reveal putative structural variation and QTLs associated with invader traits.</title>
        <authorList>
            <person name="Reatini B."/>
            <person name="Cang F.A."/>
            <person name="Jiang Q."/>
            <person name="Mckibben M.T.W."/>
            <person name="Barker M.S."/>
            <person name="Rieseberg L.H."/>
            <person name="Dlugosch K.M."/>
        </authorList>
    </citation>
    <scope>NUCLEOTIDE SEQUENCE</scope>
    <source>
        <strain evidence="2">CAN-66</strain>
        <tissue evidence="2">Leaf</tissue>
    </source>
</reference>
<feature type="region of interest" description="Disordered" evidence="1">
    <location>
        <begin position="1"/>
        <end position="40"/>
    </location>
</feature>
<proteinExistence type="predicted"/>
<evidence type="ECO:0000313" key="3">
    <source>
        <dbReference type="Proteomes" id="UP001172457"/>
    </source>
</evidence>
<name>A0AA38WIN3_9ASTR</name>
<protein>
    <submittedName>
        <fullName evidence="2">Uncharacterized protein</fullName>
    </submittedName>
</protein>
<accession>A0AA38WIN3</accession>
<sequence length="207" mass="22800">MSSKPSSINFIDLDGVSNSSKPSSFATQLNPSGSSNRLSRSWKYSAVPRLSDGQPKSKEVSPLGSAISLSLSVLPSLGIETPISKWQNSNYSMKKHKETKDGYYSSLVGSSSSSTARLHNKDVLKRYENFKKFDTVLDHSDHHFSSKYCSPQASVIFLDMLILQKCGLKVYKMSGGFLRKICLKGGYIDLLDHLDLTVSMGSSLLFI</sequence>
<gene>
    <name evidence="2" type="ORF">OSB04_007622</name>
</gene>
<comment type="caution">
    <text evidence="2">The sequence shown here is derived from an EMBL/GenBank/DDBJ whole genome shotgun (WGS) entry which is preliminary data.</text>
</comment>
<dbReference type="Proteomes" id="UP001172457">
    <property type="component" value="Chromosome 2"/>
</dbReference>
<evidence type="ECO:0000313" key="2">
    <source>
        <dbReference type="EMBL" id="KAJ9562462.1"/>
    </source>
</evidence>
<dbReference type="EMBL" id="JARYMX010000002">
    <property type="protein sequence ID" value="KAJ9562462.1"/>
    <property type="molecule type" value="Genomic_DNA"/>
</dbReference>